<protein>
    <submittedName>
        <fullName evidence="2">Uncharacterized protein</fullName>
    </submittedName>
</protein>
<reference evidence="2 3" key="1">
    <citation type="submission" date="2019-01" db="EMBL/GenBank/DDBJ databases">
        <title>Draft genome sequences of three monokaryotic isolates of the white-rot basidiomycete fungus Dichomitus squalens.</title>
        <authorList>
            <consortium name="DOE Joint Genome Institute"/>
            <person name="Lopez S.C."/>
            <person name="Andreopoulos B."/>
            <person name="Pangilinan J."/>
            <person name="Lipzen A."/>
            <person name="Riley R."/>
            <person name="Ahrendt S."/>
            <person name="Ng V."/>
            <person name="Barry K."/>
            <person name="Daum C."/>
            <person name="Grigoriev I.V."/>
            <person name="Hilden K.S."/>
            <person name="Makela M.R."/>
            <person name="de Vries R.P."/>
        </authorList>
    </citation>
    <scope>NUCLEOTIDE SEQUENCE [LARGE SCALE GENOMIC DNA]</scope>
    <source>
        <strain evidence="2 3">CBS 464.89</strain>
    </source>
</reference>
<gene>
    <name evidence="2" type="ORF">BD310DRAFT_912227</name>
</gene>
<sequence>MYQLTSLTARPVISIQAPDRLFPTARHAYPPSSLDRPKQGAPAQSPSRRARMLCARIARRGLLGPMSGYPDIALVRDVWEVDTPRARAIRASETLTTRS</sequence>
<dbReference type="Proteomes" id="UP000292082">
    <property type="component" value="Unassembled WGS sequence"/>
</dbReference>
<proteinExistence type="predicted"/>
<accession>A0A4Q9QDT1</accession>
<dbReference type="AlphaFoldDB" id="A0A4Q9QDT1"/>
<evidence type="ECO:0000313" key="2">
    <source>
        <dbReference type="EMBL" id="TBU65855.1"/>
    </source>
</evidence>
<dbReference type="EMBL" id="ML145084">
    <property type="protein sequence ID" value="TBU65855.1"/>
    <property type="molecule type" value="Genomic_DNA"/>
</dbReference>
<evidence type="ECO:0000313" key="3">
    <source>
        <dbReference type="Proteomes" id="UP000292082"/>
    </source>
</evidence>
<feature type="region of interest" description="Disordered" evidence="1">
    <location>
        <begin position="23"/>
        <end position="49"/>
    </location>
</feature>
<organism evidence="2 3">
    <name type="scientific">Dichomitus squalens</name>
    <dbReference type="NCBI Taxonomy" id="114155"/>
    <lineage>
        <taxon>Eukaryota</taxon>
        <taxon>Fungi</taxon>
        <taxon>Dikarya</taxon>
        <taxon>Basidiomycota</taxon>
        <taxon>Agaricomycotina</taxon>
        <taxon>Agaricomycetes</taxon>
        <taxon>Polyporales</taxon>
        <taxon>Polyporaceae</taxon>
        <taxon>Dichomitus</taxon>
    </lineage>
</organism>
<evidence type="ECO:0000256" key="1">
    <source>
        <dbReference type="SAM" id="MobiDB-lite"/>
    </source>
</evidence>
<name>A0A4Q9QDT1_9APHY</name>
<keyword evidence="3" id="KW-1185">Reference proteome</keyword>